<gene>
    <name evidence="1" type="ORF">JOE21_001328</name>
</gene>
<name>A0ABU1IKM4_9BACL</name>
<organism evidence="1 2">
    <name type="scientific">Desmospora profundinema</name>
    <dbReference type="NCBI Taxonomy" id="1571184"/>
    <lineage>
        <taxon>Bacteria</taxon>
        <taxon>Bacillati</taxon>
        <taxon>Bacillota</taxon>
        <taxon>Bacilli</taxon>
        <taxon>Bacillales</taxon>
        <taxon>Thermoactinomycetaceae</taxon>
        <taxon>Desmospora</taxon>
    </lineage>
</organism>
<comment type="caution">
    <text evidence="1">The sequence shown here is derived from an EMBL/GenBank/DDBJ whole genome shotgun (WGS) entry which is preliminary data.</text>
</comment>
<keyword evidence="2" id="KW-1185">Reference proteome</keyword>
<sequence>MKKQEDGGDRKVPITFQFDVKLDHLISWVERLSQPALILDGRGRVIEVNQPLLIEAGWERGCVLNQSFQRWLVLPSEMEQDLLHGGNHPQKNVYPARQPALSFRSSPTHLYPMDQWDERGT</sequence>
<dbReference type="Proteomes" id="UP001185012">
    <property type="component" value="Unassembled WGS sequence"/>
</dbReference>
<evidence type="ECO:0000313" key="1">
    <source>
        <dbReference type="EMBL" id="MDR6225330.1"/>
    </source>
</evidence>
<dbReference type="EMBL" id="JAVDQG010000003">
    <property type="protein sequence ID" value="MDR6225330.1"/>
    <property type="molecule type" value="Genomic_DNA"/>
</dbReference>
<accession>A0ABU1IKM4</accession>
<proteinExistence type="predicted"/>
<evidence type="ECO:0000313" key="2">
    <source>
        <dbReference type="Proteomes" id="UP001185012"/>
    </source>
</evidence>
<dbReference type="RefSeq" id="WP_309863892.1">
    <property type="nucleotide sequence ID" value="NZ_JAVDQG010000003.1"/>
</dbReference>
<protein>
    <submittedName>
        <fullName evidence="1">PAS domain-containing protein</fullName>
    </submittedName>
</protein>
<reference evidence="1 2" key="1">
    <citation type="submission" date="2023-07" db="EMBL/GenBank/DDBJ databases">
        <title>Genomic Encyclopedia of Type Strains, Phase IV (KMG-IV): sequencing the most valuable type-strain genomes for metagenomic binning, comparative biology and taxonomic classification.</title>
        <authorList>
            <person name="Goeker M."/>
        </authorList>
    </citation>
    <scope>NUCLEOTIDE SEQUENCE [LARGE SCALE GENOMIC DNA]</scope>
    <source>
        <strain evidence="1 2">DSM 45903</strain>
    </source>
</reference>